<name>A0A0D3IS35_EMIH1</name>
<sequence length="361" mass="36644">MLHASAIPTRIREGVKHRLAAKQDAEDGGRTSPVAEVAACTESLTSPASGSTIIRALARSGVAEITSPVSFNIRALAAVPSTGGEEEVEEKEVASLRLSAERPGSSADERPSNPVCGMEAKTAARLTPEAVPSPLPFLSTPPPEVPSPSAFPHGGQGSDGGMCGEVCYLTSLGEGEAAHATATSSGGRPCDPVASSLAERDGCSSLDSCATVLDDPCSGSSSDEATEGADSPPRLLCTHDAAIATCRHPVAGTSLRKPQRSAARLLLATLLAAVALGPILHALAARLAPPPPPPPLLTPPPPPPPPAACDMHMDIDMDMDMDMVGVRDYSRLAPAGRHAGRRAGGVEAPFPVGGGFPGLLG</sequence>
<evidence type="ECO:0000256" key="1">
    <source>
        <dbReference type="SAM" id="MobiDB-lite"/>
    </source>
</evidence>
<dbReference type="GeneID" id="17260267"/>
<evidence type="ECO:0000313" key="3">
    <source>
        <dbReference type="Proteomes" id="UP000013827"/>
    </source>
</evidence>
<protein>
    <submittedName>
        <fullName evidence="2">Uncharacterized protein</fullName>
    </submittedName>
</protein>
<accession>A0A0D3IS35</accession>
<proteinExistence type="predicted"/>
<feature type="compositionally biased region" description="Basic and acidic residues" evidence="1">
    <location>
        <begin position="15"/>
        <end position="29"/>
    </location>
</feature>
<reference evidence="2" key="2">
    <citation type="submission" date="2024-10" db="UniProtKB">
        <authorList>
            <consortium name="EnsemblProtists"/>
        </authorList>
    </citation>
    <scope>IDENTIFICATION</scope>
</reference>
<dbReference type="HOGENOM" id="CLU_790932_0_0_1"/>
<reference evidence="3" key="1">
    <citation type="journal article" date="2013" name="Nature">
        <title>Pan genome of the phytoplankton Emiliania underpins its global distribution.</title>
        <authorList>
            <person name="Read B.A."/>
            <person name="Kegel J."/>
            <person name="Klute M.J."/>
            <person name="Kuo A."/>
            <person name="Lefebvre S.C."/>
            <person name="Maumus F."/>
            <person name="Mayer C."/>
            <person name="Miller J."/>
            <person name="Monier A."/>
            <person name="Salamov A."/>
            <person name="Young J."/>
            <person name="Aguilar M."/>
            <person name="Claverie J.M."/>
            <person name="Frickenhaus S."/>
            <person name="Gonzalez K."/>
            <person name="Herman E.K."/>
            <person name="Lin Y.C."/>
            <person name="Napier J."/>
            <person name="Ogata H."/>
            <person name="Sarno A.F."/>
            <person name="Shmutz J."/>
            <person name="Schroeder D."/>
            <person name="de Vargas C."/>
            <person name="Verret F."/>
            <person name="von Dassow P."/>
            <person name="Valentin K."/>
            <person name="Van de Peer Y."/>
            <person name="Wheeler G."/>
            <person name="Dacks J.B."/>
            <person name="Delwiche C.F."/>
            <person name="Dyhrman S.T."/>
            <person name="Glockner G."/>
            <person name="John U."/>
            <person name="Richards T."/>
            <person name="Worden A.Z."/>
            <person name="Zhang X."/>
            <person name="Grigoriev I.V."/>
            <person name="Allen A.E."/>
            <person name="Bidle K."/>
            <person name="Borodovsky M."/>
            <person name="Bowler C."/>
            <person name="Brownlee C."/>
            <person name="Cock J.M."/>
            <person name="Elias M."/>
            <person name="Gladyshev V.N."/>
            <person name="Groth M."/>
            <person name="Guda C."/>
            <person name="Hadaegh A."/>
            <person name="Iglesias-Rodriguez M.D."/>
            <person name="Jenkins J."/>
            <person name="Jones B.M."/>
            <person name="Lawson T."/>
            <person name="Leese F."/>
            <person name="Lindquist E."/>
            <person name="Lobanov A."/>
            <person name="Lomsadze A."/>
            <person name="Malik S.B."/>
            <person name="Marsh M.E."/>
            <person name="Mackinder L."/>
            <person name="Mock T."/>
            <person name="Mueller-Roeber B."/>
            <person name="Pagarete A."/>
            <person name="Parker M."/>
            <person name="Probert I."/>
            <person name="Quesneville H."/>
            <person name="Raines C."/>
            <person name="Rensing S.A."/>
            <person name="Riano-Pachon D.M."/>
            <person name="Richier S."/>
            <person name="Rokitta S."/>
            <person name="Shiraiwa Y."/>
            <person name="Soanes D.M."/>
            <person name="van der Giezen M."/>
            <person name="Wahlund T.M."/>
            <person name="Williams B."/>
            <person name="Wilson W."/>
            <person name="Wolfe G."/>
            <person name="Wurch L.L."/>
        </authorList>
    </citation>
    <scope>NUCLEOTIDE SEQUENCE</scope>
</reference>
<dbReference type="Proteomes" id="UP000013827">
    <property type="component" value="Unassembled WGS sequence"/>
</dbReference>
<evidence type="ECO:0000313" key="2">
    <source>
        <dbReference type="EnsemblProtists" id="EOD14070"/>
    </source>
</evidence>
<feature type="region of interest" description="Disordered" evidence="1">
    <location>
        <begin position="15"/>
        <end position="34"/>
    </location>
</feature>
<feature type="region of interest" description="Disordered" evidence="1">
    <location>
        <begin position="96"/>
        <end position="115"/>
    </location>
</feature>
<organism evidence="2 3">
    <name type="scientific">Emiliania huxleyi (strain CCMP1516)</name>
    <dbReference type="NCBI Taxonomy" id="280463"/>
    <lineage>
        <taxon>Eukaryota</taxon>
        <taxon>Haptista</taxon>
        <taxon>Haptophyta</taxon>
        <taxon>Prymnesiophyceae</taxon>
        <taxon>Isochrysidales</taxon>
        <taxon>Noelaerhabdaceae</taxon>
        <taxon>Emiliania</taxon>
    </lineage>
</organism>
<dbReference type="PaxDb" id="2903-EOD14070"/>
<dbReference type="RefSeq" id="XP_005766499.1">
    <property type="nucleotide sequence ID" value="XM_005766442.1"/>
</dbReference>
<dbReference type="EnsemblProtists" id="EOD14070">
    <property type="protein sequence ID" value="EOD14070"/>
    <property type="gene ID" value="EMIHUDRAFT_103542"/>
</dbReference>
<keyword evidence="3" id="KW-1185">Reference proteome</keyword>
<dbReference type="KEGG" id="ehx:EMIHUDRAFT_103542"/>
<dbReference type="AlphaFoldDB" id="A0A0D3IS35"/>